<name>A0A5C7G0V3_9BURK</name>
<dbReference type="EMBL" id="VPFD01000015">
    <property type="protein sequence ID" value="TXF99078.1"/>
    <property type="molecule type" value="Genomic_DNA"/>
</dbReference>
<dbReference type="InterPro" id="IPR025488">
    <property type="entry name" value="DUF4380"/>
</dbReference>
<protein>
    <submittedName>
        <fullName evidence="2">DUF4380 domain-containing protein</fullName>
    </submittedName>
</protein>
<keyword evidence="3" id="KW-1185">Reference proteome</keyword>
<proteinExistence type="predicted"/>
<feature type="chain" id="PRO_5023016524" evidence="1">
    <location>
        <begin position="32"/>
        <end position="349"/>
    </location>
</feature>
<dbReference type="Pfam" id="PF14315">
    <property type="entry name" value="DUF4380"/>
    <property type="match status" value="1"/>
</dbReference>
<dbReference type="Proteomes" id="UP000321413">
    <property type="component" value="Unassembled WGS sequence"/>
</dbReference>
<evidence type="ECO:0000313" key="3">
    <source>
        <dbReference type="Proteomes" id="UP000321413"/>
    </source>
</evidence>
<gene>
    <name evidence="2" type="ORF">FVD38_14890</name>
</gene>
<sequence length="349" mass="37580">MRGSSFFSSSPSSFQALIVACLCIASSVSHAAPQLPSHHLDNGVVHARVSAVAGGRLLSFALAGKPNFLLIDEAAGDYDTAPDAASGHVPYQGHEVWIGPQRDWWAYQDVNPARAAAKAAWPPDPWLSLAKYTLVEKKRDKIVLDGPASPVSGIQLRKRYALVAGKPDSLRLDAEATNRSGKLAGRDIWFNTRVPAHTMAYVPVAAREDVRIEPAGALHFTLGGGLLSLDLPMPGDAPRKGKLFAQPSHGWLAAFRDGQALVIQFAHQPRAAIHPAQGQVELYQDADARAADKGMLELEVHAPYVELAPGAAMRASEHWTILPYDGPATRDAHLEFLRRHAAHLGISLP</sequence>
<keyword evidence="1" id="KW-0732">Signal</keyword>
<evidence type="ECO:0000313" key="2">
    <source>
        <dbReference type="EMBL" id="TXF99078.1"/>
    </source>
</evidence>
<comment type="caution">
    <text evidence="2">The sequence shown here is derived from an EMBL/GenBank/DDBJ whole genome shotgun (WGS) entry which is preliminary data.</text>
</comment>
<reference evidence="2 3" key="1">
    <citation type="submission" date="2019-08" db="EMBL/GenBank/DDBJ databases">
        <title>Massilia golmudensis sp. nov., isolated from sand in the Qinghai-Tibetan Plateau.</title>
        <authorList>
            <person name="Zhang B."/>
        </authorList>
    </citation>
    <scope>NUCLEOTIDE SEQUENCE [LARGE SCALE GENOMIC DNA]</scope>
    <source>
        <strain evidence="2 3">GEM5</strain>
    </source>
</reference>
<dbReference type="PROSITE" id="PS51257">
    <property type="entry name" value="PROKAR_LIPOPROTEIN"/>
    <property type="match status" value="1"/>
</dbReference>
<accession>A0A5C7G0V3</accession>
<dbReference type="AlphaFoldDB" id="A0A5C7G0V3"/>
<feature type="signal peptide" evidence="1">
    <location>
        <begin position="1"/>
        <end position="31"/>
    </location>
</feature>
<evidence type="ECO:0000256" key="1">
    <source>
        <dbReference type="SAM" id="SignalP"/>
    </source>
</evidence>
<organism evidence="2 3">
    <name type="scientific">Massilia arenae</name>
    <dbReference type="NCBI Taxonomy" id="2603288"/>
    <lineage>
        <taxon>Bacteria</taxon>
        <taxon>Pseudomonadati</taxon>
        <taxon>Pseudomonadota</taxon>
        <taxon>Betaproteobacteria</taxon>
        <taxon>Burkholderiales</taxon>
        <taxon>Oxalobacteraceae</taxon>
        <taxon>Telluria group</taxon>
        <taxon>Massilia</taxon>
    </lineage>
</organism>